<evidence type="ECO:0000256" key="4">
    <source>
        <dbReference type="ARBA" id="ARBA00004496"/>
    </source>
</evidence>
<evidence type="ECO:0000256" key="8">
    <source>
        <dbReference type="ARBA" id="ARBA00022490"/>
    </source>
</evidence>
<dbReference type="EC" id="3.2.1.33" evidence="6"/>
<evidence type="ECO:0000259" key="18">
    <source>
        <dbReference type="Pfam" id="PF14699"/>
    </source>
</evidence>
<dbReference type="GO" id="GO:0004135">
    <property type="term" value="F:amylo-alpha-1,6-glucosidase activity"/>
    <property type="evidence" value="ECO:0007669"/>
    <property type="project" value="UniProtKB-EC"/>
</dbReference>
<dbReference type="InterPro" id="IPR029436">
    <property type="entry name" value="AGL_euk_N"/>
</dbReference>
<keyword evidence="22" id="KW-1185">Reference proteome</keyword>
<evidence type="ECO:0000256" key="14">
    <source>
        <dbReference type="ARBA" id="ARBA00023295"/>
    </source>
</evidence>
<evidence type="ECO:0000259" key="20">
    <source>
        <dbReference type="Pfam" id="PF14702"/>
    </source>
</evidence>
<dbReference type="GO" id="GO:0005978">
    <property type="term" value="P:glycogen biosynthetic process"/>
    <property type="evidence" value="ECO:0007669"/>
    <property type="project" value="UniProtKB-KW"/>
</dbReference>
<dbReference type="FunFam" id="3.20.20.80:FF:000242">
    <property type="entry name" value="Glycogen debranching enzyme Gdb1, putative"/>
    <property type="match status" value="1"/>
</dbReference>
<dbReference type="GO" id="GO:0005980">
    <property type="term" value="P:glycogen catabolic process"/>
    <property type="evidence" value="ECO:0007669"/>
    <property type="project" value="InterPro"/>
</dbReference>
<dbReference type="SUPFAM" id="SSF51445">
    <property type="entry name" value="(Trans)glycosidases"/>
    <property type="match status" value="1"/>
</dbReference>
<reference evidence="21" key="1">
    <citation type="journal article" date="2022" name="DNA Res.">
        <title>Genome analysis of five recently described species of the CUG-Ser clade uncovers Candida theae as a new hybrid lineage with pathogenic potential in the Candida parapsilosis species complex.</title>
        <authorList>
            <person name="Mixao V."/>
            <person name="Del Olmo V."/>
            <person name="Hegedusova E."/>
            <person name="Saus E."/>
            <person name="Pryszcz L."/>
            <person name="Cillingova A."/>
            <person name="Nosek J."/>
            <person name="Gabaldon T."/>
        </authorList>
    </citation>
    <scope>NUCLEOTIDE SEQUENCE</scope>
    <source>
        <strain evidence="21">CBS 10844</strain>
    </source>
</reference>
<dbReference type="InterPro" id="IPR032788">
    <property type="entry name" value="AGL_central"/>
</dbReference>
<accession>A0AAI9T132</accession>
<dbReference type="Pfam" id="PF14699">
    <property type="entry name" value="hGDE_N"/>
    <property type="match status" value="1"/>
</dbReference>
<dbReference type="CDD" id="cd11327">
    <property type="entry name" value="AmyAc_Glg_debranch_2"/>
    <property type="match status" value="1"/>
</dbReference>
<evidence type="ECO:0000256" key="2">
    <source>
        <dbReference type="ARBA" id="ARBA00000927"/>
    </source>
</evidence>
<sequence>MAQPTKANTILFRLSNLGEPINNEKVDHGVLSLPANDYTEGYKEGDAIFNLHFQLNAASKVSRKGVFHINVPKRYEDEFDRYKYNSYPIESSFHQDIVIKVQIHRPGAYNYYFTYEDDDEDEDEKLKKTEKFYFDVPPRLTINGKFMPFNNINVQSIVSKWIGPYEKWSQFFHNVKEKGYNVIHFTPLQERGESDSPYSIYDQLKWDPKIFKDQKIATKQIHKVLNDNELLSVTDVVWNHTANNSEWLKDSPESGYNQDTAPHLTAAIELDGKLLEFSDKLEEFNLPTSINNDSDLAKVMNGIKVHVLEELKLWQYYVFDKSAAIDGLIKTLNRNRDSIEKAEIPPQVDINDLNQLANFVLNFSNQGKKPIMGRRFENELDLSKFLSVLFAVFGDIHVDEESIKQKAEKIIDKINVPLYTAYNDDIKTIEQQLGDRIRYLRLDNNGPKLGKVTTKTPLTEAYFTRFVDSKGKKQALANNGWIWGGNPLVDFASDQSKAYLRREVIVWSDCVKLRYGAKYEDSAKLWDRMIEYTRESAKVFNGFRIDNCHSTPLHVAERLLDEARKVNPNLYVMAELFSGSEQMDKIFVERLAINSLIREAMQAWSVRELSTLVHKHGGRPIGSLTWLPLSGFSYPAENEPAEKYKALDGYTELEIPRVLTSTAPHAIFMDCTHDNEMPAQKRTVEDTLPNAALAAFCSSAIGSVYGYDECYPRLLDVVSEKRQYSANDTNGIGKVKAKIYKIRQELVEESEDIGRDHEMYIHHEGQYITIQRYNARTGKGWFLIARTKFTDHEGYQILSPSILGGCKVKHEFSYILKKTGEYKENDEFLTGIPVEVENIEEPSVEYNNNGDSIIKVNSSFLPGSISVFSTEIPGVNKQLDEYVKRGAIEASKELDLYDLNNLLYRCSPEELDASSGKEDVYDIPGYGRLVYAGLEGWQGALKSIIWSNDLGSPICDHLRSGDWALHYVVDRLDKYAVKSKGLEKFQAWLRDRFNAVEKVPYYLRPHYFALIVGIAYEAARFRALRLLSKPIQKGTNFVQSLALTSVQMVGFMNNTSLLPDRSVPCLAAGLPHFSNDYMRCWGRDVFISFRGLLIVTERHDDAKQHILAFAKTLKHGLIPNLLDAGRNPRYNARDAVWFFLQAVQEYVNNVPNGIAILDEKVSRRFPLDDKYIPYDDVEAFSYESSIREIIYEVFKRHAKGIKYREANAGPNLDSQMKPEGFNVEVGIDWDTGFVHGGQQLNCGTWMDKMGESEKAHNRGIPGTPRDGAAVELQGLLKSALRWVNALNKQGKFDYDKVEKPNGEKITLKEWEALIQENFEKKFYVPETAEEDGDYDIEESLVNRRGIYKDLYKSGKPYEDYQLRPNFPIAMCVAPELFNKKHGLVAIRNADQIIRGPVGMRTLDPSDYNYRPYYNNSVDNDDFATSKGRNYHQGPEWVWCFGYFLRAFLYFNFSANETFSKAENNKPSNELLTLLTERIQGHIKWIKDSPWAGLTELTNKDGEFCRDSSPTQAWSSSCLLDLYYDLWNDERFQS</sequence>
<evidence type="ECO:0000256" key="6">
    <source>
        <dbReference type="ARBA" id="ARBA00012778"/>
    </source>
</evidence>
<evidence type="ECO:0000256" key="11">
    <source>
        <dbReference type="ARBA" id="ARBA00022801"/>
    </source>
</evidence>
<comment type="caution">
    <text evidence="21">The sequence shown here is derived from an EMBL/GenBank/DDBJ whole genome shotgun (WGS) entry which is preliminary data.</text>
</comment>
<evidence type="ECO:0000256" key="5">
    <source>
        <dbReference type="ARBA" id="ARBA00012560"/>
    </source>
</evidence>
<feature type="domain" description="Glycogen debranching enzyme central" evidence="20">
    <location>
        <begin position="731"/>
        <end position="972"/>
    </location>
</feature>
<dbReference type="GO" id="GO:0005737">
    <property type="term" value="C:cytoplasm"/>
    <property type="evidence" value="ECO:0007669"/>
    <property type="project" value="UniProtKB-SubCell"/>
</dbReference>
<evidence type="ECO:0000256" key="15">
    <source>
        <dbReference type="ARBA" id="ARBA00025780"/>
    </source>
</evidence>
<keyword evidence="9" id="KW-0328">Glycosyltransferase</keyword>
<dbReference type="InterPro" id="IPR032792">
    <property type="entry name" value="AGL_glucanoTrfase"/>
</dbReference>
<evidence type="ECO:0000256" key="3">
    <source>
        <dbReference type="ARBA" id="ARBA00003530"/>
    </source>
</evidence>
<dbReference type="NCBIfam" id="TIGR01531">
    <property type="entry name" value="glyc_debranch"/>
    <property type="match status" value="1"/>
</dbReference>
<feature type="domain" description="Glycogen debranching enzyme glucanotransferase" evidence="19">
    <location>
        <begin position="146"/>
        <end position="571"/>
    </location>
</feature>
<organism evidence="21 22">
    <name type="scientific">Candida oxycetoniae</name>
    <dbReference type="NCBI Taxonomy" id="497107"/>
    <lineage>
        <taxon>Eukaryota</taxon>
        <taxon>Fungi</taxon>
        <taxon>Dikarya</taxon>
        <taxon>Ascomycota</taxon>
        <taxon>Saccharomycotina</taxon>
        <taxon>Pichiomycetes</taxon>
        <taxon>Debaryomycetaceae</taxon>
        <taxon>Candida/Lodderomyces clade</taxon>
        <taxon>Candida</taxon>
    </lineage>
</organism>
<dbReference type="EMBL" id="JAHUZD010000022">
    <property type="protein sequence ID" value="KAI3406672.2"/>
    <property type="molecule type" value="Genomic_DNA"/>
</dbReference>
<comment type="function">
    <text evidence="3">Multifunctional enzyme acting as 1,4-alpha-D-glucan:1,4-alpha-D-glucan 4-alpha-D-glycosyltransferase and amylo-1,6-glucosidase in glycogen degradation.</text>
</comment>
<dbReference type="GO" id="GO:0004134">
    <property type="term" value="F:4-alpha-glucanotransferase activity"/>
    <property type="evidence" value="ECO:0007669"/>
    <property type="project" value="UniProtKB-EC"/>
</dbReference>
<dbReference type="Pfam" id="PF06202">
    <property type="entry name" value="GDE_C"/>
    <property type="match status" value="1"/>
</dbReference>
<evidence type="ECO:0000256" key="1">
    <source>
        <dbReference type="ARBA" id="ARBA00000439"/>
    </source>
</evidence>
<gene>
    <name evidence="21" type="ORF">KGF56_000518</name>
</gene>
<dbReference type="InterPro" id="IPR008928">
    <property type="entry name" value="6-hairpin_glycosidase_sf"/>
</dbReference>
<keyword evidence="8" id="KW-0963">Cytoplasm</keyword>
<evidence type="ECO:0000256" key="9">
    <source>
        <dbReference type="ARBA" id="ARBA00022676"/>
    </source>
</evidence>
<dbReference type="PANTHER" id="PTHR10569">
    <property type="entry name" value="GLYCOGEN DEBRANCHING ENZYME"/>
    <property type="match status" value="1"/>
</dbReference>
<evidence type="ECO:0000256" key="16">
    <source>
        <dbReference type="ARBA" id="ARBA00031477"/>
    </source>
</evidence>
<dbReference type="Pfam" id="PF14701">
    <property type="entry name" value="hDGE_amylase"/>
    <property type="match status" value="1"/>
</dbReference>
<name>A0AAI9T132_9ASCO</name>
<dbReference type="SUPFAM" id="SSF48208">
    <property type="entry name" value="Six-hairpin glycosidases"/>
    <property type="match status" value="1"/>
</dbReference>
<dbReference type="PANTHER" id="PTHR10569:SF2">
    <property type="entry name" value="GLYCOGEN DEBRANCHING ENZYME"/>
    <property type="match status" value="1"/>
</dbReference>
<feature type="domain" description="Glycogen debranching enzyme C-terminal" evidence="17">
    <location>
        <begin position="1046"/>
        <end position="1519"/>
    </location>
</feature>
<keyword evidence="12" id="KW-0320">Glycogen biosynthesis</keyword>
<dbReference type="Gene3D" id="1.50.10.10">
    <property type="match status" value="1"/>
</dbReference>
<dbReference type="InterPro" id="IPR006421">
    <property type="entry name" value="Glycogen_debranch_met"/>
</dbReference>
<keyword evidence="13" id="KW-0511">Multifunctional enzyme</keyword>
<protein>
    <recommendedName>
        <fullName evidence="7">Glycogen debranching enzyme</fullName>
        <ecNumber evidence="5">2.4.1.25</ecNumber>
        <ecNumber evidence="6">3.2.1.33</ecNumber>
    </recommendedName>
    <alternativeName>
        <fullName evidence="16">Glycogen debrancher</fullName>
    </alternativeName>
</protein>
<comment type="catalytic activity">
    <reaction evidence="2">
        <text>Hydrolysis of (1-&gt;6)-alpha-D-glucosidic branch linkages in glycogen phosphorylase limit dextrin.</text>
        <dbReference type="EC" id="3.2.1.33"/>
    </reaction>
</comment>
<comment type="catalytic activity">
    <reaction evidence="1">
        <text>Transfers a segment of a (1-&gt;4)-alpha-D-glucan to a new position in an acceptor, which may be glucose or a (1-&gt;4)-alpha-D-glucan.</text>
        <dbReference type="EC" id="2.4.1.25"/>
    </reaction>
</comment>
<dbReference type="InterPro" id="IPR032790">
    <property type="entry name" value="GDE_C"/>
</dbReference>
<proteinExistence type="inferred from homology"/>
<keyword evidence="14" id="KW-0326">Glycosidase</keyword>
<feature type="domain" description="Eukaryotic glycogen debranching enzyme N-terminal" evidence="18">
    <location>
        <begin position="51"/>
        <end position="143"/>
    </location>
</feature>
<dbReference type="InterPro" id="IPR010401">
    <property type="entry name" value="AGL/Gdb1"/>
</dbReference>
<evidence type="ECO:0000313" key="22">
    <source>
        <dbReference type="Proteomes" id="UP001202479"/>
    </source>
</evidence>
<keyword evidence="10" id="KW-0808">Transferase</keyword>
<dbReference type="RefSeq" id="XP_049182417.1">
    <property type="nucleotide sequence ID" value="XM_049326438.1"/>
</dbReference>
<comment type="subcellular location">
    <subcellularLocation>
        <location evidence="4">Cytoplasm</location>
    </subcellularLocation>
</comment>
<dbReference type="InterPro" id="IPR017853">
    <property type="entry name" value="GH"/>
</dbReference>
<evidence type="ECO:0000259" key="17">
    <source>
        <dbReference type="Pfam" id="PF06202"/>
    </source>
</evidence>
<evidence type="ECO:0000313" key="21">
    <source>
        <dbReference type="EMBL" id="KAI3406672.2"/>
    </source>
</evidence>
<dbReference type="FunFam" id="1.50.10.10:FF:000039">
    <property type="entry name" value="Glycogen debranching enzyme Gdb1, putative"/>
    <property type="match status" value="1"/>
</dbReference>
<dbReference type="Proteomes" id="UP001202479">
    <property type="component" value="Unassembled WGS sequence"/>
</dbReference>
<dbReference type="InterPro" id="IPR012341">
    <property type="entry name" value="6hp_glycosidase-like_sf"/>
</dbReference>
<evidence type="ECO:0000256" key="10">
    <source>
        <dbReference type="ARBA" id="ARBA00022679"/>
    </source>
</evidence>
<evidence type="ECO:0000256" key="13">
    <source>
        <dbReference type="ARBA" id="ARBA00023268"/>
    </source>
</evidence>
<evidence type="ECO:0000256" key="7">
    <source>
        <dbReference type="ARBA" id="ARBA00020723"/>
    </source>
</evidence>
<keyword evidence="11" id="KW-0378">Hydrolase</keyword>
<dbReference type="EC" id="2.4.1.25" evidence="5"/>
<dbReference type="Gene3D" id="3.20.20.80">
    <property type="entry name" value="Glycosidases"/>
    <property type="match status" value="2"/>
</dbReference>
<evidence type="ECO:0000259" key="19">
    <source>
        <dbReference type="Pfam" id="PF14701"/>
    </source>
</evidence>
<evidence type="ECO:0000256" key="12">
    <source>
        <dbReference type="ARBA" id="ARBA00023056"/>
    </source>
</evidence>
<dbReference type="Pfam" id="PF14702">
    <property type="entry name" value="hGDE_central"/>
    <property type="match status" value="1"/>
</dbReference>
<comment type="similarity">
    <text evidence="15">Belongs to the glycogen debranching enzyme family.</text>
</comment>
<dbReference type="GeneID" id="73378135"/>